<keyword evidence="4 5" id="KW-0472">Membrane</keyword>
<comment type="subcellular location">
    <subcellularLocation>
        <location evidence="1">Membrane</location>
        <topology evidence="1">Multi-pass membrane protein</topology>
    </subcellularLocation>
</comment>
<name>A0A1W1Y418_9LACT</name>
<evidence type="ECO:0000256" key="1">
    <source>
        <dbReference type="ARBA" id="ARBA00004141"/>
    </source>
</evidence>
<dbReference type="CDD" id="cd16914">
    <property type="entry name" value="EcfT"/>
    <property type="match status" value="1"/>
</dbReference>
<evidence type="ECO:0000256" key="5">
    <source>
        <dbReference type="SAM" id="Phobius"/>
    </source>
</evidence>
<accession>A0A1W1Y418</accession>
<evidence type="ECO:0000313" key="6">
    <source>
        <dbReference type="EMBL" id="SMC30940.1"/>
    </source>
</evidence>
<evidence type="ECO:0000256" key="4">
    <source>
        <dbReference type="ARBA" id="ARBA00023136"/>
    </source>
</evidence>
<evidence type="ECO:0000313" key="7">
    <source>
        <dbReference type="Proteomes" id="UP000243884"/>
    </source>
</evidence>
<organism evidence="6 7">
    <name type="scientific">Aerococcus suis</name>
    <dbReference type="NCBI Taxonomy" id="371602"/>
    <lineage>
        <taxon>Bacteria</taxon>
        <taxon>Bacillati</taxon>
        <taxon>Bacillota</taxon>
        <taxon>Bacilli</taxon>
        <taxon>Lactobacillales</taxon>
        <taxon>Aerococcaceae</taxon>
        <taxon>Aerococcus</taxon>
    </lineage>
</organism>
<feature type="transmembrane region" description="Helical" evidence="5">
    <location>
        <begin position="12"/>
        <end position="43"/>
    </location>
</feature>
<keyword evidence="7" id="KW-1185">Reference proteome</keyword>
<gene>
    <name evidence="6" type="ORF">SAMN04487984_0323</name>
</gene>
<dbReference type="STRING" id="371602.SAMN04487984_0323"/>
<dbReference type="InterPro" id="IPR003339">
    <property type="entry name" value="ABC/ECF_trnsptr_transmembrane"/>
</dbReference>
<dbReference type="EMBL" id="FWXK01000001">
    <property type="protein sequence ID" value="SMC30940.1"/>
    <property type="molecule type" value="Genomic_DNA"/>
</dbReference>
<evidence type="ECO:0000256" key="3">
    <source>
        <dbReference type="ARBA" id="ARBA00022989"/>
    </source>
</evidence>
<dbReference type="RefSeq" id="WP_084097921.1">
    <property type="nucleotide sequence ID" value="NZ_FWXK01000001.1"/>
</dbReference>
<dbReference type="Pfam" id="PF02361">
    <property type="entry name" value="CbiQ"/>
    <property type="match status" value="1"/>
</dbReference>
<sequence>MKITLQPQTKLFLILFVFIASIVNLPLAMEVILVVYLLGLYYISDAKRWFWRLLMIYGLQLFVYLVIMPGVNHPFFIYMLSFLADGTRRMMPSILIGVYTLMTTRSEEWVAWCKHWHLPKGLTVVIAVIGRFYPTIKVDYQMIRQSLKMRGILANRWSLLKHPIQAFERLLVPILINSSRVAQDLTIAALTKGLGLTTRQTSLVDVCMTTQDFLALGCSLLIVGTIIGVSI</sequence>
<dbReference type="OrthoDB" id="3730291at2"/>
<dbReference type="Proteomes" id="UP000243884">
    <property type="component" value="Unassembled WGS sequence"/>
</dbReference>
<evidence type="ECO:0000256" key="2">
    <source>
        <dbReference type="ARBA" id="ARBA00022692"/>
    </source>
</evidence>
<feature type="transmembrane region" description="Helical" evidence="5">
    <location>
        <begin position="49"/>
        <end position="68"/>
    </location>
</feature>
<protein>
    <submittedName>
        <fullName evidence="6">Energy-coupling factor transport system permease protein</fullName>
    </submittedName>
</protein>
<keyword evidence="3 5" id="KW-1133">Transmembrane helix</keyword>
<reference evidence="7" key="1">
    <citation type="submission" date="2017-04" db="EMBL/GenBank/DDBJ databases">
        <authorList>
            <person name="Varghese N."/>
            <person name="Submissions S."/>
        </authorList>
    </citation>
    <scope>NUCLEOTIDE SEQUENCE [LARGE SCALE GENOMIC DNA]</scope>
    <source>
        <strain evidence="7">DSM 21500</strain>
    </source>
</reference>
<keyword evidence="2 5" id="KW-0812">Transmembrane</keyword>
<proteinExistence type="predicted"/>
<dbReference type="GO" id="GO:0005886">
    <property type="term" value="C:plasma membrane"/>
    <property type="evidence" value="ECO:0007669"/>
    <property type="project" value="UniProtKB-ARBA"/>
</dbReference>
<dbReference type="AlphaFoldDB" id="A0A1W1Y418"/>